<gene>
    <name evidence="2" type="ORF">S06H3_65112</name>
</gene>
<name>X1SD19_9ZZZZ</name>
<evidence type="ECO:0000313" key="2">
    <source>
        <dbReference type="EMBL" id="GAI65674.1"/>
    </source>
</evidence>
<sequence>LNLARILVTMQLRLHGLEDYSMGSWHGFLGIAVFLIGCATLSKLSRFLKPVGSANKKEGK</sequence>
<keyword evidence="1" id="KW-0812">Transmembrane</keyword>
<keyword evidence="1" id="KW-0472">Membrane</keyword>
<dbReference type="AlphaFoldDB" id="X1SD19"/>
<reference evidence="2" key="1">
    <citation type="journal article" date="2014" name="Front. Microbiol.">
        <title>High frequency of phylogenetically diverse reductive dehalogenase-homologous genes in deep subseafloor sedimentary metagenomes.</title>
        <authorList>
            <person name="Kawai M."/>
            <person name="Futagami T."/>
            <person name="Toyoda A."/>
            <person name="Takaki Y."/>
            <person name="Nishi S."/>
            <person name="Hori S."/>
            <person name="Arai W."/>
            <person name="Tsubouchi T."/>
            <person name="Morono Y."/>
            <person name="Uchiyama I."/>
            <person name="Ito T."/>
            <person name="Fujiyama A."/>
            <person name="Inagaki F."/>
            <person name="Takami H."/>
        </authorList>
    </citation>
    <scope>NUCLEOTIDE SEQUENCE</scope>
    <source>
        <strain evidence="2">Expedition CK06-06</strain>
    </source>
</reference>
<dbReference type="EMBL" id="BARV01043723">
    <property type="protein sequence ID" value="GAI65674.1"/>
    <property type="molecule type" value="Genomic_DNA"/>
</dbReference>
<proteinExistence type="predicted"/>
<protein>
    <submittedName>
        <fullName evidence="2">Uncharacterized protein</fullName>
    </submittedName>
</protein>
<feature type="non-terminal residue" evidence="2">
    <location>
        <position position="1"/>
    </location>
</feature>
<comment type="caution">
    <text evidence="2">The sequence shown here is derived from an EMBL/GenBank/DDBJ whole genome shotgun (WGS) entry which is preliminary data.</text>
</comment>
<evidence type="ECO:0000256" key="1">
    <source>
        <dbReference type="SAM" id="Phobius"/>
    </source>
</evidence>
<organism evidence="2">
    <name type="scientific">marine sediment metagenome</name>
    <dbReference type="NCBI Taxonomy" id="412755"/>
    <lineage>
        <taxon>unclassified sequences</taxon>
        <taxon>metagenomes</taxon>
        <taxon>ecological metagenomes</taxon>
    </lineage>
</organism>
<accession>X1SD19</accession>
<feature type="transmembrane region" description="Helical" evidence="1">
    <location>
        <begin position="20"/>
        <end position="41"/>
    </location>
</feature>
<keyword evidence="1" id="KW-1133">Transmembrane helix</keyword>